<dbReference type="SUPFAM" id="SSF48403">
    <property type="entry name" value="Ankyrin repeat"/>
    <property type="match status" value="1"/>
</dbReference>
<comment type="caution">
    <text evidence="2">The sequence shown here is derived from an EMBL/GenBank/DDBJ whole genome shotgun (WGS) entry which is preliminary data.</text>
</comment>
<dbReference type="Pfam" id="PF00023">
    <property type="entry name" value="Ank"/>
    <property type="match status" value="1"/>
</dbReference>
<reference evidence="2 3" key="1">
    <citation type="submission" date="2016-07" db="EMBL/GenBank/DDBJ databases">
        <title>Pervasive Adenine N6-methylation of Active Genes in Fungi.</title>
        <authorList>
            <consortium name="DOE Joint Genome Institute"/>
            <person name="Mondo S.J."/>
            <person name="Dannebaum R.O."/>
            <person name="Kuo R.C."/>
            <person name="Labutti K."/>
            <person name="Haridas S."/>
            <person name="Kuo A."/>
            <person name="Salamov A."/>
            <person name="Ahrendt S.R."/>
            <person name="Lipzen A."/>
            <person name="Sullivan W."/>
            <person name="Andreopoulos W.B."/>
            <person name="Clum A."/>
            <person name="Lindquist E."/>
            <person name="Daum C."/>
            <person name="Ramamoorthy G.K."/>
            <person name="Gryganskyi A."/>
            <person name="Culley D."/>
            <person name="Magnuson J.K."/>
            <person name="James T.Y."/>
            <person name="O'Malley M.A."/>
            <person name="Stajich J.E."/>
            <person name="Spatafora J.W."/>
            <person name="Visel A."/>
            <person name="Grigoriev I.V."/>
        </authorList>
    </citation>
    <scope>NUCLEOTIDE SEQUENCE [LARGE SCALE GENOMIC DNA]</scope>
    <source>
        <strain evidence="2 3">JEL800</strain>
    </source>
</reference>
<evidence type="ECO:0000256" key="1">
    <source>
        <dbReference type="PROSITE-ProRule" id="PRU00023"/>
    </source>
</evidence>
<dbReference type="EMBL" id="MCGO01000081">
    <property type="protein sequence ID" value="ORY30704.1"/>
    <property type="molecule type" value="Genomic_DNA"/>
</dbReference>
<proteinExistence type="predicted"/>
<evidence type="ECO:0000313" key="3">
    <source>
        <dbReference type="Proteomes" id="UP000193642"/>
    </source>
</evidence>
<sequence>MHPPPRNPNHHVIQVTRQSTSELNLTEIDETEHGPVVRNHRAQSDLLLNHPMWAAVAHGSLEAIKTETEKPTEKGIGPAALSSIIQWIVTTFPTLVNVPYAGKRYFGETALHLAVVQAEDHNPAEHKKSIVRLLIEHEADPNISLATGTEFASIDQGTLRYYGQSVLHFAVVSGKPLIVSIFYDRLSSTKSVVTVYLLTARSLLTPHDKRNIIFDSNGCENKDKDILRIQSLYPLQVQMELYAQYYFSAFTSGAILIGRFFHTCMHATTYIRRPSVVDDLMYFSSNECFRNGMCLIISGDGLWYYGAQCSVIRAAAPFQLEFI</sequence>
<organism evidence="2 3">
    <name type="scientific">Rhizoclosmatium globosum</name>
    <dbReference type="NCBI Taxonomy" id="329046"/>
    <lineage>
        <taxon>Eukaryota</taxon>
        <taxon>Fungi</taxon>
        <taxon>Fungi incertae sedis</taxon>
        <taxon>Chytridiomycota</taxon>
        <taxon>Chytridiomycota incertae sedis</taxon>
        <taxon>Chytridiomycetes</taxon>
        <taxon>Chytridiales</taxon>
        <taxon>Chytriomycetaceae</taxon>
        <taxon>Rhizoclosmatium</taxon>
    </lineage>
</organism>
<name>A0A1Y2B7J7_9FUNG</name>
<dbReference type="InterPro" id="IPR036770">
    <property type="entry name" value="Ankyrin_rpt-contain_sf"/>
</dbReference>
<accession>A0A1Y2B7J7</accession>
<dbReference type="SMART" id="SM00248">
    <property type="entry name" value="ANK"/>
    <property type="match status" value="2"/>
</dbReference>
<evidence type="ECO:0000313" key="2">
    <source>
        <dbReference type="EMBL" id="ORY30704.1"/>
    </source>
</evidence>
<dbReference type="Gene3D" id="1.25.40.20">
    <property type="entry name" value="Ankyrin repeat-containing domain"/>
    <property type="match status" value="1"/>
</dbReference>
<feature type="repeat" description="ANK" evidence="1">
    <location>
        <begin position="106"/>
        <end position="146"/>
    </location>
</feature>
<keyword evidence="1" id="KW-0040">ANK repeat</keyword>
<gene>
    <name evidence="2" type="ORF">BCR33DRAFT_792522</name>
</gene>
<dbReference type="InterPro" id="IPR002110">
    <property type="entry name" value="Ankyrin_rpt"/>
</dbReference>
<dbReference type="AlphaFoldDB" id="A0A1Y2B7J7"/>
<dbReference type="Proteomes" id="UP000193642">
    <property type="component" value="Unassembled WGS sequence"/>
</dbReference>
<keyword evidence="3" id="KW-1185">Reference proteome</keyword>
<dbReference type="PROSITE" id="PS50088">
    <property type="entry name" value="ANK_REPEAT"/>
    <property type="match status" value="1"/>
</dbReference>
<protein>
    <submittedName>
        <fullName evidence="2">Uncharacterized protein</fullName>
    </submittedName>
</protein>